<protein>
    <submittedName>
        <fullName evidence="2">DNA-3-methyladenine glycosylase</fullName>
    </submittedName>
</protein>
<dbReference type="InterPro" id="IPR052891">
    <property type="entry name" value="DNA-3mA_glycosylase"/>
</dbReference>
<dbReference type="OrthoDB" id="9807664at2"/>
<evidence type="ECO:0000256" key="1">
    <source>
        <dbReference type="PIRSR" id="PIRSR605019-1"/>
    </source>
</evidence>
<feature type="binding site" evidence="1">
    <location>
        <position position="5"/>
    </location>
    <ligand>
        <name>Zn(2+)</name>
        <dbReference type="ChEBI" id="CHEBI:29105"/>
    </ligand>
</feature>
<evidence type="ECO:0000313" key="2">
    <source>
        <dbReference type="EMBL" id="ORC36845.1"/>
    </source>
</evidence>
<dbReference type="InterPro" id="IPR011257">
    <property type="entry name" value="DNA_glycosylase"/>
</dbReference>
<dbReference type="PANTHER" id="PTHR30037">
    <property type="entry name" value="DNA-3-METHYLADENINE GLYCOSYLASE 1"/>
    <property type="match status" value="1"/>
</dbReference>
<dbReference type="GO" id="GO:0008725">
    <property type="term" value="F:DNA-3-methyladenine glycosylase activity"/>
    <property type="evidence" value="ECO:0007669"/>
    <property type="project" value="InterPro"/>
</dbReference>
<proteinExistence type="predicted"/>
<feature type="binding site" evidence="1">
    <location>
        <position position="177"/>
    </location>
    <ligand>
        <name>Zn(2+)</name>
        <dbReference type="ChEBI" id="CHEBI:29105"/>
    </ligand>
</feature>
<dbReference type="EMBL" id="MWQY01000004">
    <property type="protein sequence ID" value="ORC36845.1"/>
    <property type="molecule type" value="Genomic_DNA"/>
</dbReference>
<keyword evidence="1" id="KW-0479">Metal-binding</keyword>
<dbReference type="Proteomes" id="UP000192343">
    <property type="component" value="Unassembled WGS sequence"/>
</dbReference>
<dbReference type="STRING" id="1963862.B4O97_04260"/>
<accession>A0A1Y1S0G1</accession>
<dbReference type="GO" id="GO:0046872">
    <property type="term" value="F:metal ion binding"/>
    <property type="evidence" value="ECO:0007669"/>
    <property type="project" value="UniProtKB-KW"/>
</dbReference>
<reference evidence="2 3" key="1">
    <citation type="submission" date="2017-03" db="EMBL/GenBank/DDBJ databases">
        <title>Draft Genome sequence of Marispirochaeta sp. strain JC444.</title>
        <authorList>
            <person name="Shivani Y."/>
            <person name="Subhash Y."/>
            <person name="Sasikala C."/>
            <person name="Ramana C."/>
        </authorList>
    </citation>
    <scope>NUCLEOTIDE SEQUENCE [LARGE SCALE GENOMIC DNA]</scope>
    <source>
        <strain evidence="2 3">JC444</strain>
    </source>
</reference>
<sequence length="189" mass="22248">MKKHCAWVNPENSLMREYHDTEWGVPVHDDIRLFEMLILEGAQAGLSWDTILKKRRNYREAFEKFDPVKVAAFSEEKIRELLQDNGIVRNRLKIQSAVKNARVFREIQHQYGSFDTFIWKFVDGNPIDRHFAVLDEIPTKDELSERISRDLKKRGMSFVGPTIIYAYIQAIGLINSHTTDCFRYRELKA</sequence>
<dbReference type="Gene3D" id="1.10.340.30">
    <property type="entry name" value="Hypothetical protein, domain 2"/>
    <property type="match status" value="1"/>
</dbReference>
<keyword evidence="3" id="KW-1185">Reference proteome</keyword>
<keyword evidence="1" id="KW-0862">Zinc</keyword>
<organism evidence="2 3">
    <name type="scientific">Marispirochaeta aestuarii</name>
    <dbReference type="NCBI Taxonomy" id="1963862"/>
    <lineage>
        <taxon>Bacteria</taxon>
        <taxon>Pseudomonadati</taxon>
        <taxon>Spirochaetota</taxon>
        <taxon>Spirochaetia</taxon>
        <taxon>Spirochaetales</taxon>
        <taxon>Spirochaetaceae</taxon>
        <taxon>Marispirochaeta</taxon>
    </lineage>
</organism>
<gene>
    <name evidence="2" type="ORF">B4O97_04260</name>
</gene>
<name>A0A1Y1S0G1_9SPIO</name>
<dbReference type="AlphaFoldDB" id="A0A1Y1S0G1"/>
<dbReference type="SUPFAM" id="SSF48150">
    <property type="entry name" value="DNA-glycosylase"/>
    <property type="match status" value="1"/>
</dbReference>
<evidence type="ECO:0000313" key="3">
    <source>
        <dbReference type="Proteomes" id="UP000192343"/>
    </source>
</evidence>
<dbReference type="Pfam" id="PF03352">
    <property type="entry name" value="Adenine_glyco"/>
    <property type="match status" value="1"/>
</dbReference>
<dbReference type="InterPro" id="IPR005019">
    <property type="entry name" value="Adenine_glyco"/>
</dbReference>
<dbReference type="RefSeq" id="WP_083048659.1">
    <property type="nucleotide sequence ID" value="NZ_MWQY01000004.1"/>
</dbReference>
<comment type="caution">
    <text evidence="2">The sequence shown here is derived from an EMBL/GenBank/DDBJ whole genome shotgun (WGS) entry which is preliminary data.</text>
</comment>
<dbReference type="GO" id="GO:0006284">
    <property type="term" value="P:base-excision repair"/>
    <property type="evidence" value="ECO:0007669"/>
    <property type="project" value="InterPro"/>
</dbReference>
<feature type="binding site" evidence="1">
    <location>
        <position position="181"/>
    </location>
    <ligand>
        <name>Zn(2+)</name>
        <dbReference type="ChEBI" id="CHEBI:29105"/>
    </ligand>
</feature>
<feature type="binding site" evidence="1">
    <location>
        <position position="19"/>
    </location>
    <ligand>
        <name>Zn(2+)</name>
        <dbReference type="ChEBI" id="CHEBI:29105"/>
    </ligand>
</feature>
<dbReference type="PANTHER" id="PTHR30037:SF4">
    <property type="entry name" value="DNA-3-METHYLADENINE GLYCOSYLASE I"/>
    <property type="match status" value="1"/>
</dbReference>